<name>A0AA39XR48_9PEZI</name>
<evidence type="ECO:0000256" key="1">
    <source>
        <dbReference type="SAM" id="MobiDB-lite"/>
    </source>
</evidence>
<dbReference type="GO" id="GO:0000492">
    <property type="term" value="P:box C/D snoRNP assembly"/>
    <property type="evidence" value="ECO:0007669"/>
    <property type="project" value="InterPro"/>
</dbReference>
<dbReference type="Proteomes" id="UP001174936">
    <property type="component" value="Unassembled WGS sequence"/>
</dbReference>
<keyword evidence="3" id="KW-1185">Reference proteome</keyword>
<evidence type="ECO:0000313" key="3">
    <source>
        <dbReference type="Proteomes" id="UP001174936"/>
    </source>
</evidence>
<dbReference type="PANTHER" id="PTHR38489:SF1">
    <property type="entry name" value="HISTONE CHAPERONE DOMAIN-CONTAINING PROTEIN"/>
    <property type="match status" value="1"/>
</dbReference>
<feature type="region of interest" description="Disordered" evidence="1">
    <location>
        <begin position="106"/>
        <end position="145"/>
    </location>
</feature>
<gene>
    <name evidence="2" type="ORF">B0T16DRAFT_394561</name>
</gene>
<feature type="compositionally biased region" description="Low complexity" evidence="1">
    <location>
        <begin position="249"/>
        <end position="264"/>
    </location>
</feature>
<sequence>MAAAWRPLIHHVNTPSPTPSPAAGNRAQQVILRQGIDIALEYFNSGETEETARLTIKGKAKRWSDRYFKGYNYAAQRETELLKAFPYLFDLRRLAQFRLGQAYIRTATPPPSNHSDIEDMSAEDSPRHSETMSSEEFPKYSEPTLASDAEMDEIVDLRPRNPPQESKGRVKTKPIMRVDAALLRSSGLMNRLPEFLGQLARANLETQTKLADRVEAVAFELDDETAAKQPHISLDIVTGLIESKSSDQGSRPSTSDSDGSSASGIQTPSSKKTKIVIKTSATKKRPTKIKLTVNGSSPGQFSLCKLQLAYITHVAHFAAGPDTFQVGRFDFFELGLFKLITINEQTPPHRHCQSGFLVVRPQLPSIANGTSIADGVLGLGSEAQDRRYRRGT</sequence>
<proteinExistence type="predicted"/>
<dbReference type="InterPro" id="IPR027921">
    <property type="entry name" value="NOPCHAP1"/>
</dbReference>
<organism evidence="2 3">
    <name type="scientific">Cercophora newfieldiana</name>
    <dbReference type="NCBI Taxonomy" id="92897"/>
    <lineage>
        <taxon>Eukaryota</taxon>
        <taxon>Fungi</taxon>
        <taxon>Dikarya</taxon>
        <taxon>Ascomycota</taxon>
        <taxon>Pezizomycotina</taxon>
        <taxon>Sordariomycetes</taxon>
        <taxon>Sordariomycetidae</taxon>
        <taxon>Sordariales</taxon>
        <taxon>Lasiosphaeriaceae</taxon>
        <taxon>Cercophora</taxon>
    </lineage>
</organism>
<dbReference type="Pfam" id="PF15370">
    <property type="entry name" value="NOPCHAP1"/>
    <property type="match status" value="1"/>
</dbReference>
<accession>A0AA39XR48</accession>
<protein>
    <submittedName>
        <fullName evidence="2">Uncharacterized protein</fullName>
    </submittedName>
</protein>
<dbReference type="AlphaFoldDB" id="A0AA39XR48"/>
<comment type="caution">
    <text evidence="2">The sequence shown here is derived from an EMBL/GenBank/DDBJ whole genome shotgun (WGS) entry which is preliminary data.</text>
</comment>
<evidence type="ECO:0000313" key="2">
    <source>
        <dbReference type="EMBL" id="KAK0638684.1"/>
    </source>
</evidence>
<reference evidence="2" key="1">
    <citation type="submission" date="2023-06" db="EMBL/GenBank/DDBJ databases">
        <title>Genome-scale phylogeny and comparative genomics of the fungal order Sordariales.</title>
        <authorList>
            <consortium name="Lawrence Berkeley National Laboratory"/>
            <person name="Hensen N."/>
            <person name="Bonometti L."/>
            <person name="Westerberg I."/>
            <person name="Brannstrom I.O."/>
            <person name="Guillou S."/>
            <person name="Cros-Aarteil S."/>
            <person name="Calhoun S."/>
            <person name="Haridas S."/>
            <person name="Kuo A."/>
            <person name="Mondo S."/>
            <person name="Pangilinan J."/>
            <person name="Riley R."/>
            <person name="Labutti K."/>
            <person name="Andreopoulos B."/>
            <person name="Lipzen A."/>
            <person name="Chen C."/>
            <person name="Yanf M."/>
            <person name="Daum C."/>
            <person name="Ng V."/>
            <person name="Clum A."/>
            <person name="Steindorff A."/>
            <person name="Ohm R."/>
            <person name="Martin F."/>
            <person name="Silar P."/>
            <person name="Natvig D."/>
            <person name="Lalanne C."/>
            <person name="Gautier V."/>
            <person name="Ament-Velasquez S.L."/>
            <person name="Kruys A."/>
            <person name="Hutchinson M.I."/>
            <person name="Powell A.J."/>
            <person name="Barry K."/>
            <person name="Miller A.N."/>
            <person name="Grigoriev I.V."/>
            <person name="Debuchy R."/>
            <person name="Gladieux P."/>
            <person name="Thoren M.H."/>
            <person name="Johannesson H."/>
        </authorList>
    </citation>
    <scope>NUCLEOTIDE SEQUENCE</scope>
    <source>
        <strain evidence="2">SMH2532-1</strain>
    </source>
</reference>
<dbReference type="PANTHER" id="PTHR38489">
    <property type="entry name" value="HISTONE CHAPERONE DOMAIN-CONTAINING PROTEIN"/>
    <property type="match status" value="1"/>
</dbReference>
<dbReference type="EMBL" id="JAULSV010000007">
    <property type="protein sequence ID" value="KAK0638684.1"/>
    <property type="molecule type" value="Genomic_DNA"/>
</dbReference>
<feature type="region of interest" description="Disordered" evidence="1">
    <location>
        <begin position="243"/>
        <end position="275"/>
    </location>
</feature>